<sequence length="92" mass="10600">MPIEEEVNSIISALSKTTKKIVFLCGSSGDGKSEILTRCKKKFDSRVKFHLDATHPVHKISFIKEFLQNLLMHNFQPIIVWILRGYKEVIRA</sequence>
<name>A0ABU8EX43_9GAMM</name>
<evidence type="ECO:0000313" key="1">
    <source>
        <dbReference type="EMBL" id="MEI4550738.1"/>
    </source>
</evidence>
<dbReference type="RefSeq" id="WP_336435824.1">
    <property type="nucleotide sequence ID" value="NZ_JBAWKS010000001.1"/>
</dbReference>
<dbReference type="InterPro" id="IPR017647">
    <property type="entry name" value="Dnd_assoc_3"/>
</dbReference>
<dbReference type="Proteomes" id="UP001382455">
    <property type="component" value="Unassembled WGS sequence"/>
</dbReference>
<accession>A0ABU8EX43</accession>
<dbReference type="InterPro" id="IPR027417">
    <property type="entry name" value="P-loop_NTPase"/>
</dbReference>
<dbReference type="EMBL" id="JBAWKS010000001">
    <property type="protein sequence ID" value="MEI4550738.1"/>
    <property type="molecule type" value="Genomic_DNA"/>
</dbReference>
<protein>
    <submittedName>
        <fullName evidence="1">DNA phosphorothioation-dependent restriction protein DptF</fullName>
    </submittedName>
</protein>
<dbReference type="SUPFAM" id="SSF52540">
    <property type="entry name" value="P-loop containing nucleoside triphosphate hydrolases"/>
    <property type="match status" value="1"/>
</dbReference>
<reference evidence="1 2" key="1">
    <citation type="submission" date="2023-12" db="EMBL/GenBank/DDBJ databases">
        <title>Friends and Foes: Symbiotic and Algicidal bacterial influence on Karenia brevis blooms.</title>
        <authorList>
            <person name="Fei C."/>
            <person name="Mohamed A.R."/>
            <person name="Booker A."/>
            <person name="Arshad M."/>
            <person name="Klass S."/>
            <person name="Ahn S."/>
            <person name="Gilbert P.M."/>
            <person name="Heil C.A."/>
            <person name="Martinez J.M."/>
            <person name="Amin S.A."/>
        </authorList>
    </citation>
    <scope>NUCLEOTIDE SEQUENCE [LARGE SCALE GENOMIC DNA]</scope>
    <source>
        <strain evidence="1 2">CE15</strain>
    </source>
</reference>
<gene>
    <name evidence="1" type="primary">dptF</name>
    <name evidence="1" type="ORF">WAE96_13790</name>
</gene>
<organism evidence="1 2">
    <name type="scientific">Pseudoalteromonas spongiae</name>
    <dbReference type="NCBI Taxonomy" id="298657"/>
    <lineage>
        <taxon>Bacteria</taxon>
        <taxon>Pseudomonadati</taxon>
        <taxon>Pseudomonadota</taxon>
        <taxon>Gammaproteobacteria</taxon>
        <taxon>Alteromonadales</taxon>
        <taxon>Pseudoalteromonadaceae</taxon>
        <taxon>Pseudoalteromonas</taxon>
    </lineage>
</organism>
<proteinExistence type="predicted"/>
<evidence type="ECO:0000313" key="2">
    <source>
        <dbReference type="Proteomes" id="UP001382455"/>
    </source>
</evidence>
<dbReference type="NCBIfam" id="TIGR03238">
    <property type="entry name" value="dnd_assoc_3"/>
    <property type="match status" value="1"/>
</dbReference>
<comment type="caution">
    <text evidence="1">The sequence shown here is derived from an EMBL/GenBank/DDBJ whole genome shotgun (WGS) entry which is preliminary data.</text>
</comment>
<keyword evidence="2" id="KW-1185">Reference proteome</keyword>